<comment type="caution">
    <text evidence="1">The sequence shown here is derived from an EMBL/GenBank/DDBJ whole genome shotgun (WGS) entry which is preliminary data.</text>
</comment>
<evidence type="ECO:0000313" key="2">
    <source>
        <dbReference type="Proteomes" id="UP000828390"/>
    </source>
</evidence>
<sequence>MLWLNWQNPLSLGLRQNPLLLDPHQIQKLLDIRKRLRFKLRTLQQLEKVHRK</sequence>
<accession>A0A9D4H9X9</accession>
<name>A0A9D4H9X9_DREPO</name>
<dbReference type="EMBL" id="JAIWYP010000004">
    <property type="protein sequence ID" value="KAH3831160.1"/>
    <property type="molecule type" value="Genomic_DNA"/>
</dbReference>
<evidence type="ECO:0000313" key="1">
    <source>
        <dbReference type="EMBL" id="KAH3831160.1"/>
    </source>
</evidence>
<protein>
    <submittedName>
        <fullName evidence="1">Uncharacterized protein</fullName>
    </submittedName>
</protein>
<dbReference type="Proteomes" id="UP000828390">
    <property type="component" value="Unassembled WGS sequence"/>
</dbReference>
<dbReference type="AlphaFoldDB" id="A0A9D4H9X9"/>
<organism evidence="1 2">
    <name type="scientific">Dreissena polymorpha</name>
    <name type="common">Zebra mussel</name>
    <name type="synonym">Mytilus polymorpha</name>
    <dbReference type="NCBI Taxonomy" id="45954"/>
    <lineage>
        <taxon>Eukaryota</taxon>
        <taxon>Metazoa</taxon>
        <taxon>Spiralia</taxon>
        <taxon>Lophotrochozoa</taxon>
        <taxon>Mollusca</taxon>
        <taxon>Bivalvia</taxon>
        <taxon>Autobranchia</taxon>
        <taxon>Heteroconchia</taxon>
        <taxon>Euheterodonta</taxon>
        <taxon>Imparidentia</taxon>
        <taxon>Neoheterodontei</taxon>
        <taxon>Myida</taxon>
        <taxon>Dreissenoidea</taxon>
        <taxon>Dreissenidae</taxon>
        <taxon>Dreissena</taxon>
    </lineage>
</organism>
<keyword evidence="2" id="KW-1185">Reference proteome</keyword>
<gene>
    <name evidence="1" type="ORF">DPMN_104422</name>
</gene>
<proteinExistence type="predicted"/>
<reference evidence="1" key="2">
    <citation type="submission" date="2020-11" db="EMBL/GenBank/DDBJ databases">
        <authorList>
            <person name="McCartney M.A."/>
            <person name="Auch B."/>
            <person name="Kono T."/>
            <person name="Mallez S."/>
            <person name="Becker A."/>
            <person name="Gohl D.M."/>
            <person name="Silverstein K.A.T."/>
            <person name="Koren S."/>
            <person name="Bechman K.B."/>
            <person name="Herman A."/>
            <person name="Abrahante J.E."/>
            <person name="Garbe J."/>
        </authorList>
    </citation>
    <scope>NUCLEOTIDE SEQUENCE</scope>
    <source>
        <strain evidence="1">Duluth1</strain>
        <tissue evidence="1">Whole animal</tissue>
    </source>
</reference>
<reference evidence="1" key="1">
    <citation type="journal article" date="2019" name="bioRxiv">
        <title>The Genome of the Zebra Mussel, Dreissena polymorpha: A Resource for Invasive Species Research.</title>
        <authorList>
            <person name="McCartney M.A."/>
            <person name="Auch B."/>
            <person name="Kono T."/>
            <person name="Mallez S."/>
            <person name="Zhang Y."/>
            <person name="Obille A."/>
            <person name="Becker A."/>
            <person name="Abrahante J.E."/>
            <person name="Garbe J."/>
            <person name="Badalamenti J.P."/>
            <person name="Herman A."/>
            <person name="Mangelson H."/>
            <person name="Liachko I."/>
            <person name="Sullivan S."/>
            <person name="Sone E.D."/>
            <person name="Koren S."/>
            <person name="Silverstein K.A.T."/>
            <person name="Beckman K.B."/>
            <person name="Gohl D.M."/>
        </authorList>
    </citation>
    <scope>NUCLEOTIDE SEQUENCE</scope>
    <source>
        <strain evidence="1">Duluth1</strain>
        <tissue evidence="1">Whole animal</tissue>
    </source>
</reference>